<evidence type="ECO:0000313" key="2">
    <source>
        <dbReference type="Proteomes" id="UP000717328"/>
    </source>
</evidence>
<sequence>MHALIPWLILVASYNHIKSRMQMKFTVGRNQYRKLATIEDLPFELLILIFKFAFSNLISWEDDDEWEGFDTEQATMWSLEHDVDIRSPSLFPYGLASVCRKWSKLMQSVPLFWTRILVFIDEPISVQQAPTDLKLSKNLAITLTVTRRRRSAFNNDPSAERSIMEGLMKIIGPHIARCTRLTFDLTHTSSLPRLLTDFDHLAPILDVLIMRGAIANGLGGLTSNTEINLENQFPQLEELDIDGHNFVDSMNNAPQQFAELASESIRRLRVEKYDPAAGSTPQGRFLVFDAFPIFEQVTWLELDSLTFDHTPRDHAEMVGVDEIDNIDLEYLSLVHLSAPLTAALTRTVSAESMRIVACPLRDVLAFPARRKLKLEKINYAGTALRLRILLAPWRGTSLTLRRCAVDDAVLVMMGSVWEGSGLGLAMNVPCLEKLRLRFCPKVSEMAVSDLGQARARFQHAGLHPNFFSILTQGYKAETGYKTVTIFG</sequence>
<organism evidence="1 2">
    <name type="scientific">Sphagnurus paluster</name>
    <dbReference type="NCBI Taxonomy" id="117069"/>
    <lineage>
        <taxon>Eukaryota</taxon>
        <taxon>Fungi</taxon>
        <taxon>Dikarya</taxon>
        <taxon>Basidiomycota</taxon>
        <taxon>Agaricomycotina</taxon>
        <taxon>Agaricomycetes</taxon>
        <taxon>Agaricomycetidae</taxon>
        <taxon>Agaricales</taxon>
        <taxon>Tricholomatineae</taxon>
        <taxon>Lyophyllaceae</taxon>
        <taxon>Sphagnurus</taxon>
    </lineage>
</organism>
<dbReference type="EMBL" id="JABCKI010000029">
    <property type="protein sequence ID" value="KAG5653873.1"/>
    <property type="molecule type" value="Genomic_DNA"/>
</dbReference>
<reference evidence="1" key="1">
    <citation type="submission" date="2021-02" db="EMBL/GenBank/DDBJ databases">
        <authorList>
            <person name="Nieuwenhuis M."/>
            <person name="Van De Peppel L.J.J."/>
        </authorList>
    </citation>
    <scope>NUCLEOTIDE SEQUENCE</scope>
    <source>
        <strain evidence="1">D49</strain>
    </source>
</reference>
<protein>
    <recommendedName>
        <fullName evidence="3">F-box domain-containing protein</fullName>
    </recommendedName>
</protein>
<keyword evidence="2" id="KW-1185">Reference proteome</keyword>
<dbReference type="AlphaFoldDB" id="A0A9P7GPI7"/>
<evidence type="ECO:0000313" key="1">
    <source>
        <dbReference type="EMBL" id="KAG5653873.1"/>
    </source>
</evidence>
<dbReference type="OrthoDB" id="3001771at2759"/>
<comment type="caution">
    <text evidence="1">The sequence shown here is derived from an EMBL/GenBank/DDBJ whole genome shotgun (WGS) entry which is preliminary data.</text>
</comment>
<evidence type="ECO:0008006" key="3">
    <source>
        <dbReference type="Google" id="ProtNLM"/>
    </source>
</evidence>
<dbReference type="Proteomes" id="UP000717328">
    <property type="component" value="Unassembled WGS sequence"/>
</dbReference>
<accession>A0A9P7GPI7</accession>
<name>A0A9P7GPI7_9AGAR</name>
<proteinExistence type="predicted"/>
<gene>
    <name evidence="1" type="ORF">H0H81_009695</name>
</gene>
<reference evidence="1" key="2">
    <citation type="submission" date="2021-10" db="EMBL/GenBank/DDBJ databases">
        <title>Phylogenomics reveals ancestral predisposition of the termite-cultivated fungus Termitomyces towards a domesticated lifestyle.</title>
        <authorList>
            <person name="Auxier B."/>
            <person name="Grum-Grzhimaylo A."/>
            <person name="Cardenas M.E."/>
            <person name="Lodge J.D."/>
            <person name="Laessoe T."/>
            <person name="Pedersen O."/>
            <person name="Smith M.E."/>
            <person name="Kuyper T.W."/>
            <person name="Franco-Molano E.A."/>
            <person name="Baroni T.J."/>
            <person name="Aanen D.K."/>
        </authorList>
    </citation>
    <scope>NUCLEOTIDE SEQUENCE</scope>
    <source>
        <strain evidence="1">D49</strain>
    </source>
</reference>